<evidence type="ECO:0000313" key="3">
    <source>
        <dbReference type="Proteomes" id="UP000608850"/>
    </source>
</evidence>
<dbReference type="OrthoDB" id="11472at2157"/>
<protein>
    <submittedName>
        <fullName evidence="2">Uncharacterized protein</fullName>
    </submittedName>
</protein>
<comment type="caution">
    <text evidence="2">The sequence shown here is derived from an EMBL/GenBank/DDBJ whole genome shotgun (WGS) entry which is preliminary data.</text>
</comment>
<evidence type="ECO:0000313" key="2">
    <source>
        <dbReference type="EMBL" id="GGN23293.1"/>
    </source>
</evidence>
<gene>
    <name evidence="2" type="ORF">GCM10009021_26090</name>
</gene>
<dbReference type="AlphaFoldDB" id="A0A830GFS4"/>
<dbReference type="Proteomes" id="UP000608850">
    <property type="component" value="Unassembled WGS sequence"/>
</dbReference>
<accession>A0A830GFS4</accession>
<dbReference type="RefSeq" id="WP_188879518.1">
    <property type="nucleotide sequence ID" value="NZ_BMOQ01000007.1"/>
</dbReference>
<organism evidence="2 3">
    <name type="scientific">Halarchaeum nitratireducens</name>
    <dbReference type="NCBI Taxonomy" id="489913"/>
    <lineage>
        <taxon>Archaea</taxon>
        <taxon>Methanobacteriati</taxon>
        <taxon>Methanobacteriota</taxon>
        <taxon>Stenosarchaea group</taxon>
        <taxon>Halobacteria</taxon>
        <taxon>Halobacteriales</taxon>
        <taxon>Halobacteriaceae</taxon>
    </lineage>
</organism>
<keyword evidence="1" id="KW-1133">Transmembrane helix</keyword>
<name>A0A830GFS4_9EURY</name>
<dbReference type="EMBL" id="BMOQ01000007">
    <property type="protein sequence ID" value="GGN23293.1"/>
    <property type="molecule type" value="Genomic_DNA"/>
</dbReference>
<feature type="transmembrane region" description="Helical" evidence="1">
    <location>
        <begin position="38"/>
        <end position="54"/>
    </location>
</feature>
<keyword evidence="3" id="KW-1185">Reference proteome</keyword>
<proteinExistence type="predicted"/>
<evidence type="ECO:0000256" key="1">
    <source>
        <dbReference type="SAM" id="Phobius"/>
    </source>
</evidence>
<sequence length="148" mass="17041">MIYDCVVDSLELSEFQKRVGRDVFNSISLRDLSSPGPGGINVFLVAIIVAALTVKWDTAGARSKTTRAYHPNCRENDELFESLLEGFEYSDRIIKRCYQKIRRRYEDRSEEMLYGLGDGETLCRACHAKRHRERGDESIARLLRHTPN</sequence>
<keyword evidence="1" id="KW-0812">Transmembrane</keyword>
<reference evidence="2 3" key="1">
    <citation type="journal article" date="2019" name="Int. J. Syst. Evol. Microbiol.">
        <title>The Global Catalogue of Microorganisms (GCM) 10K type strain sequencing project: providing services to taxonomists for standard genome sequencing and annotation.</title>
        <authorList>
            <consortium name="The Broad Institute Genomics Platform"/>
            <consortium name="The Broad Institute Genome Sequencing Center for Infectious Disease"/>
            <person name="Wu L."/>
            <person name="Ma J."/>
        </authorList>
    </citation>
    <scope>NUCLEOTIDE SEQUENCE [LARGE SCALE GENOMIC DNA]</scope>
    <source>
        <strain evidence="2 3">JCM 16331</strain>
    </source>
</reference>
<keyword evidence="1" id="KW-0472">Membrane</keyword>